<keyword evidence="3" id="KW-1185">Reference proteome</keyword>
<dbReference type="PROSITE" id="PS00409">
    <property type="entry name" value="PROKAR_NTER_METHYL"/>
    <property type="match status" value="1"/>
</dbReference>
<evidence type="ECO:0000313" key="2">
    <source>
        <dbReference type="EMBL" id="GGY67928.1"/>
    </source>
</evidence>
<reference evidence="3" key="1">
    <citation type="journal article" date="2019" name="Int. J. Syst. Evol. Microbiol.">
        <title>The Global Catalogue of Microorganisms (GCM) 10K type strain sequencing project: providing services to taxonomists for standard genome sequencing and annotation.</title>
        <authorList>
            <consortium name="The Broad Institute Genomics Platform"/>
            <consortium name="The Broad Institute Genome Sequencing Center for Infectious Disease"/>
            <person name="Wu L."/>
            <person name="Ma J."/>
        </authorList>
    </citation>
    <scope>NUCLEOTIDE SEQUENCE [LARGE SCALE GENOMIC DNA]</scope>
    <source>
        <strain evidence="3">KCTC 32239</strain>
    </source>
</reference>
<evidence type="ECO:0000256" key="1">
    <source>
        <dbReference type="SAM" id="Phobius"/>
    </source>
</evidence>
<keyword evidence="1" id="KW-0472">Membrane</keyword>
<dbReference type="Pfam" id="PF07963">
    <property type="entry name" value="N_methyl"/>
    <property type="match status" value="1"/>
</dbReference>
<keyword evidence="1" id="KW-0812">Transmembrane</keyword>
<gene>
    <name evidence="2" type="primary">mshD</name>
    <name evidence="2" type="ORF">GCM10011613_10180</name>
</gene>
<accession>A0ABQ3AW02</accession>
<evidence type="ECO:0000313" key="3">
    <source>
        <dbReference type="Proteomes" id="UP000619761"/>
    </source>
</evidence>
<proteinExistence type="predicted"/>
<sequence length="155" mass="16647">MRTNSSVVDRYNFQRGVSLIELVIFLVVVSIATSALLATYANSAKNNADPIIKVRALELAQARLDEILALKYDANTPTGGIPACNSTGTGAMTCNNSPDSDLNDVDDFHNVSDTPYTGYTRDVTVVTSNNLKLVTVTVTAPKNITLTLAAYRANF</sequence>
<organism evidence="2 3">
    <name type="scientific">Cellvibrio zantedeschiae</name>
    <dbReference type="NCBI Taxonomy" id="1237077"/>
    <lineage>
        <taxon>Bacteria</taxon>
        <taxon>Pseudomonadati</taxon>
        <taxon>Pseudomonadota</taxon>
        <taxon>Gammaproteobacteria</taxon>
        <taxon>Cellvibrionales</taxon>
        <taxon>Cellvibrionaceae</taxon>
        <taxon>Cellvibrio</taxon>
    </lineage>
</organism>
<keyword evidence="1" id="KW-1133">Transmembrane helix</keyword>
<dbReference type="Proteomes" id="UP000619761">
    <property type="component" value="Unassembled WGS sequence"/>
</dbReference>
<dbReference type="EMBL" id="BMYZ01000001">
    <property type="protein sequence ID" value="GGY67928.1"/>
    <property type="molecule type" value="Genomic_DNA"/>
</dbReference>
<name>A0ABQ3AW02_9GAMM</name>
<protein>
    <submittedName>
        <fullName evidence="2">MSHA biogenesis protein MshD</fullName>
    </submittedName>
</protein>
<dbReference type="InterPro" id="IPR012902">
    <property type="entry name" value="N_methyl_site"/>
</dbReference>
<feature type="transmembrane region" description="Helical" evidence="1">
    <location>
        <begin position="20"/>
        <end position="41"/>
    </location>
</feature>
<dbReference type="RefSeq" id="WP_189416460.1">
    <property type="nucleotide sequence ID" value="NZ_BMYZ01000001.1"/>
</dbReference>
<comment type="caution">
    <text evidence="2">The sequence shown here is derived from an EMBL/GenBank/DDBJ whole genome shotgun (WGS) entry which is preliminary data.</text>
</comment>